<name>A0AAD3D0J8_9STRA</name>
<evidence type="ECO:0000256" key="1">
    <source>
        <dbReference type="SAM" id="SignalP"/>
    </source>
</evidence>
<keyword evidence="3" id="KW-1185">Reference proteome</keyword>
<proteinExistence type="predicted"/>
<feature type="chain" id="PRO_5042017247" evidence="1">
    <location>
        <begin position="25"/>
        <end position="136"/>
    </location>
</feature>
<dbReference type="EMBL" id="BLLK01000051">
    <property type="protein sequence ID" value="GFH55631.1"/>
    <property type="molecule type" value="Genomic_DNA"/>
</dbReference>
<reference evidence="2 3" key="1">
    <citation type="journal article" date="2021" name="Sci. Rep.">
        <title>The genome of the diatom Chaetoceros tenuissimus carries an ancient integrated fragment of an extant virus.</title>
        <authorList>
            <person name="Hongo Y."/>
            <person name="Kimura K."/>
            <person name="Takaki Y."/>
            <person name="Yoshida Y."/>
            <person name="Baba S."/>
            <person name="Kobayashi G."/>
            <person name="Nagasaki K."/>
            <person name="Hano T."/>
            <person name="Tomaru Y."/>
        </authorList>
    </citation>
    <scope>NUCLEOTIDE SEQUENCE [LARGE SCALE GENOMIC DNA]</scope>
    <source>
        <strain evidence="2 3">NIES-3715</strain>
    </source>
</reference>
<accession>A0AAD3D0J8</accession>
<evidence type="ECO:0000313" key="2">
    <source>
        <dbReference type="EMBL" id="GFH55631.1"/>
    </source>
</evidence>
<dbReference type="Proteomes" id="UP001054902">
    <property type="component" value="Unassembled WGS sequence"/>
</dbReference>
<dbReference type="AlphaFoldDB" id="A0AAD3D0J8"/>
<gene>
    <name evidence="2" type="ORF">CTEN210_12107</name>
</gene>
<sequence>MALLVPFLSTFLYLQQLLFIGVKADDSITSGLFPNANLTVPLFTPNTNFRQNFCDIQSQFHNGEVEIRTAFEGRNLHVSLTVDPDYVYRNEDGSINLENPGLLVKLMDEIALIHLFGKIIIKSQPTKIGLTCFSGL</sequence>
<protein>
    <submittedName>
        <fullName evidence="2">Uncharacterized protein</fullName>
    </submittedName>
</protein>
<evidence type="ECO:0000313" key="3">
    <source>
        <dbReference type="Proteomes" id="UP001054902"/>
    </source>
</evidence>
<organism evidence="2 3">
    <name type="scientific">Chaetoceros tenuissimus</name>
    <dbReference type="NCBI Taxonomy" id="426638"/>
    <lineage>
        <taxon>Eukaryota</taxon>
        <taxon>Sar</taxon>
        <taxon>Stramenopiles</taxon>
        <taxon>Ochrophyta</taxon>
        <taxon>Bacillariophyta</taxon>
        <taxon>Coscinodiscophyceae</taxon>
        <taxon>Chaetocerotophycidae</taxon>
        <taxon>Chaetocerotales</taxon>
        <taxon>Chaetocerotaceae</taxon>
        <taxon>Chaetoceros</taxon>
    </lineage>
</organism>
<keyword evidence="1" id="KW-0732">Signal</keyword>
<feature type="signal peptide" evidence="1">
    <location>
        <begin position="1"/>
        <end position="24"/>
    </location>
</feature>
<comment type="caution">
    <text evidence="2">The sequence shown here is derived from an EMBL/GenBank/DDBJ whole genome shotgun (WGS) entry which is preliminary data.</text>
</comment>